<dbReference type="GO" id="GO:0005737">
    <property type="term" value="C:cytoplasm"/>
    <property type="evidence" value="ECO:0007669"/>
    <property type="project" value="TreeGrafter"/>
</dbReference>
<evidence type="ECO:0000313" key="2">
    <source>
        <dbReference type="Proteomes" id="UP000887575"/>
    </source>
</evidence>
<dbReference type="AlphaFoldDB" id="A0AAF3ER35"/>
<protein>
    <recommendedName>
        <fullName evidence="1">THIF-type NAD/FAD binding fold domain-containing protein</fullName>
    </recommendedName>
</protein>
<dbReference type="Gene3D" id="3.40.50.720">
    <property type="entry name" value="NAD(P)-binding Rossmann-like Domain"/>
    <property type="match status" value="1"/>
</dbReference>
<dbReference type="GO" id="GO:0006511">
    <property type="term" value="P:ubiquitin-dependent protein catabolic process"/>
    <property type="evidence" value="ECO:0007669"/>
    <property type="project" value="TreeGrafter"/>
</dbReference>
<accession>A0AAF3ER35</accession>
<proteinExistence type="predicted"/>
<dbReference type="GO" id="GO:0006974">
    <property type="term" value="P:DNA damage response"/>
    <property type="evidence" value="ECO:0007669"/>
    <property type="project" value="TreeGrafter"/>
</dbReference>
<dbReference type="WBParaSite" id="MBELARI_LOCUS16564">
    <property type="protein sequence ID" value="MBELARI_LOCUS16564"/>
    <property type="gene ID" value="MBELARI_LOCUS16564"/>
</dbReference>
<name>A0AAF3ER35_9BILA</name>
<evidence type="ECO:0000259" key="1">
    <source>
        <dbReference type="Pfam" id="PF00899"/>
    </source>
</evidence>
<dbReference type="Proteomes" id="UP000887575">
    <property type="component" value="Unassembled WGS sequence"/>
</dbReference>
<dbReference type="InterPro" id="IPR000594">
    <property type="entry name" value="ThiF_NAD_FAD-bd"/>
</dbReference>
<dbReference type="GO" id="GO:0004839">
    <property type="term" value="F:ubiquitin activating enzyme activity"/>
    <property type="evidence" value="ECO:0007669"/>
    <property type="project" value="TreeGrafter"/>
</dbReference>
<sequence length="72" mass="8010">MSGRVCPETEPIFNDEFFGGLHCVLNAIDNVEARRYVDQQCVFFGLPLLESGTLGTKGNVQVVYPHLTESYS</sequence>
<dbReference type="InterPro" id="IPR045886">
    <property type="entry name" value="ThiF/MoeB/HesA"/>
</dbReference>
<feature type="domain" description="THIF-type NAD/FAD binding fold" evidence="1">
    <location>
        <begin position="14"/>
        <end position="71"/>
    </location>
</feature>
<dbReference type="InterPro" id="IPR035985">
    <property type="entry name" value="Ubiquitin-activating_enz"/>
</dbReference>
<dbReference type="PANTHER" id="PTHR10953:SF4">
    <property type="entry name" value="UBIQUITIN-ACTIVATING ENZYME E1 C-TERMINAL DOMAIN-CONTAINING PROTEIN"/>
    <property type="match status" value="1"/>
</dbReference>
<dbReference type="PANTHER" id="PTHR10953">
    <property type="entry name" value="UBIQUITIN-ACTIVATING ENZYME E1"/>
    <property type="match status" value="1"/>
</dbReference>
<dbReference type="GO" id="GO:0005634">
    <property type="term" value="C:nucleus"/>
    <property type="evidence" value="ECO:0007669"/>
    <property type="project" value="TreeGrafter"/>
</dbReference>
<keyword evidence="2" id="KW-1185">Reference proteome</keyword>
<reference evidence="3" key="1">
    <citation type="submission" date="2024-02" db="UniProtKB">
        <authorList>
            <consortium name="WormBaseParasite"/>
        </authorList>
    </citation>
    <scope>IDENTIFICATION</scope>
</reference>
<dbReference type="Pfam" id="PF00899">
    <property type="entry name" value="ThiF"/>
    <property type="match status" value="1"/>
</dbReference>
<evidence type="ECO:0000313" key="3">
    <source>
        <dbReference type="WBParaSite" id="MBELARI_LOCUS16564"/>
    </source>
</evidence>
<organism evidence="2 3">
    <name type="scientific">Mesorhabditis belari</name>
    <dbReference type="NCBI Taxonomy" id="2138241"/>
    <lineage>
        <taxon>Eukaryota</taxon>
        <taxon>Metazoa</taxon>
        <taxon>Ecdysozoa</taxon>
        <taxon>Nematoda</taxon>
        <taxon>Chromadorea</taxon>
        <taxon>Rhabditida</taxon>
        <taxon>Rhabditina</taxon>
        <taxon>Rhabditomorpha</taxon>
        <taxon>Rhabditoidea</taxon>
        <taxon>Rhabditidae</taxon>
        <taxon>Mesorhabditinae</taxon>
        <taxon>Mesorhabditis</taxon>
    </lineage>
</organism>
<dbReference type="SUPFAM" id="SSF69572">
    <property type="entry name" value="Activating enzymes of the ubiquitin-like proteins"/>
    <property type="match status" value="1"/>
</dbReference>